<organism evidence="1 2">
    <name type="scientific">Puccinia graminis f. sp. tritici</name>
    <dbReference type="NCBI Taxonomy" id="56615"/>
    <lineage>
        <taxon>Eukaryota</taxon>
        <taxon>Fungi</taxon>
        <taxon>Dikarya</taxon>
        <taxon>Basidiomycota</taxon>
        <taxon>Pucciniomycotina</taxon>
        <taxon>Pucciniomycetes</taxon>
        <taxon>Pucciniales</taxon>
        <taxon>Pucciniaceae</taxon>
        <taxon>Puccinia</taxon>
    </lineage>
</organism>
<name>A0A5B0RUL5_PUCGR</name>
<accession>A0A5B0RUL5</accession>
<evidence type="ECO:0000313" key="1">
    <source>
        <dbReference type="EMBL" id="KAA1129641.1"/>
    </source>
</evidence>
<proteinExistence type="predicted"/>
<evidence type="ECO:0000313" key="2">
    <source>
        <dbReference type="Proteomes" id="UP000325313"/>
    </source>
</evidence>
<dbReference type="AlphaFoldDB" id="A0A5B0RUL5"/>
<protein>
    <submittedName>
        <fullName evidence="1">Uncharacterized protein</fullName>
    </submittedName>
</protein>
<sequence length="92" mass="10594">MARPAKAYPKDPYHEQSVHITFRPPGPPLGRFGAWGMAIIQRGLRSATSSDRSIYKHVHPLRLPFFRHLSKLSDVALQKPQTRQIDLRIREP</sequence>
<gene>
    <name evidence="1" type="ORF">PGTUg99_033145</name>
</gene>
<dbReference type="Proteomes" id="UP000325313">
    <property type="component" value="Unassembled WGS sequence"/>
</dbReference>
<comment type="caution">
    <text evidence="1">The sequence shown here is derived from an EMBL/GenBank/DDBJ whole genome shotgun (WGS) entry which is preliminary data.</text>
</comment>
<reference evidence="1 2" key="1">
    <citation type="submission" date="2019-05" db="EMBL/GenBank/DDBJ databases">
        <title>Emergence of the Ug99 lineage of the wheat stem rust pathogen through somatic hybridization.</title>
        <authorList>
            <person name="Li F."/>
            <person name="Upadhyaya N.M."/>
            <person name="Sperschneider J."/>
            <person name="Matny O."/>
            <person name="Nguyen-Phuc H."/>
            <person name="Mago R."/>
            <person name="Raley C."/>
            <person name="Miller M.E."/>
            <person name="Silverstein K.A.T."/>
            <person name="Henningsen E."/>
            <person name="Hirsch C.D."/>
            <person name="Visser B."/>
            <person name="Pretorius Z.A."/>
            <person name="Steffenson B.J."/>
            <person name="Schwessinger B."/>
            <person name="Dodds P.N."/>
            <person name="Figueroa M."/>
        </authorList>
    </citation>
    <scope>NUCLEOTIDE SEQUENCE [LARGE SCALE GENOMIC DNA]</scope>
    <source>
        <strain evidence="1 2">Ug99</strain>
    </source>
</reference>
<dbReference type="EMBL" id="VDEP01000136">
    <property type="protein sequence ID" value="KAA1129641.1"/>
    <property type="molecule type" value="Genomic_DNA"/>
</dbReference>